<dbReference type="Proteomes" id="UP000030143">
    <property type="component" value="Unassembled WGS sequence"/>
</dbReference>
<dbReference type="RefSeq" id="XP_016600750.1">
    <property type="nucleotide sequence ID" value="XM_016744830.1"/>
</dbReference>
<sequence>MPKLSSENPNELLRKEGVADELLATREEERGRKRDLEDMTDRNAQSPKRARSLSPTGVVEMIHRHHPQSPERDATVILQRVLPGQFTQDQRTAHPPGSEPTTETLGDGDENLAPKNEVVTVEQEDVASEETAEARVWIRIE</sequence>
<evidence type="ECO:0000313" key="2">
    <source>
        <dbReference type="EMBL" id="KGO59580.1"/>
    </source>
</evidence>
<name>A0A0A2K560_PENEN</name>
<feature type="compositionally biased region" description="Basic and acidic residues" evidence="1">
    <location>
        <begin position="12"/>
        <end position="41"/>
    </location>
</feature>
<dbReference type="PhylomeDB" id="A0A0A2K560"/>
<feature type="region of interest" description="Disordered" evidence="1">
    <location>
        <begin position="82"/>
        <end position="115"/>
    </location>
</feature>
<gene>
    <name evidence="2" type="ORF">PEX2_075600</name>
</gene>
<comment type="caution">
    <text evidence="2">The sequence shown here is derived from an EMBL/GenBank/DDBJ whole genome shotgun (WGS) entry which is preliminary data.</text>
</comment>
<organism evidence="2 3">
    <name type="scientific">Penicillium expansum</name>
    <name type="common">Blue mold rot fungus</name>
    <dbReference type="NCBI Taxonomy" id="27334"/>
    <lineage>
        <taxon>Eukaryota</taxon>
        <taxon>Fungi</taxon>
        <taxon>Dikarya</taxon>
        <taxon>Ascomycota</taxon>
        <taxon>Pezizomycotina</taxon>
        <taxon>Eurotiomycetes</taxon>
        <taxon>Eurotiomycetidae</taxon>
        <taxon>Eurotiales</taxon>
        <taxon>Aspergillaceae</taxon>
        <taxon>Penicillium</taxon>
    </lineage>
</organism>
<feature type="region of interest" description="Disordered" evidence="1">
    <location>
        <begin position="1"/>
        <end position="58"/>
    </location>
</feature>
<dbReference type="VEuPathDB" id="FungiDB:PEXP_085940"/>
<accession>A0A0A2K560</accession>
<dbReference type="STRING" id="27334.A0A0A2K560"/>
<dbReference type="OrthoDB" id="437973at2759"/>
<protein>
    <submittedName>
        <fullName evidence="2">Uncharacterized protein</fullName>
    </submittedName>
</protein>
<proteinExistence type="predicted"/>
<dbReference type="AlphaFoldDB" id="A0A0A2K560"/>
<evidence type="ECO:0000313" key="3">
    <source>
        <dbReference type="Proteomes" id="UP000030143"/>
    </source>
</evidence>
<dbReference type="EMBL" id="JQFZ01000094">
    <property type="protein sequence ID" value="KGO59580.1"/>
    <property type="molecule type" value="Genomic_DNA"/>
</dbReference>
<evidence type="ECO:0000256" key="1">
    <source>
        <dbReference type="SAM" id="MobiDB-lite"/>
    </source>
</evidence>
<dbReference type="GeneID" id="27680250"/>
<reference evidence="2 3" key="1">
    <citation type="journal article" date="2015" name="Mol. Plant Microbe Interact.">
        <title>Genome, transcriptome, and functional analyses of Penicillium expansum provide new insights into secondary metabolism and pathogenicity.</title>
        <authorList>
            <person name="Ballester A.R."/>
            <person name="Marcet-Houben M."/>
            <person name="Levin E."/>
            <person name="Sela N."/>
            <person name="Selma-Lazaro C."/>
            <person name="Carmona L."/>
            <person name="Wisniewski M."/>
            <person name="Droby S."/>
            <person name="Gonzalez-Candelas L."/>
            <person name="Gabaldon T."/>
        </authorList>
    </citation>
    <scope>NUCLEOTIDE SEQUENCE [LARGE SCALE GENOMIC DNA]</scope>
    <source>
        <strain evidence="2 3">MD-8</strain>
    </source>
</reference>
<keyword evidence="3" id="KW-1185">Reference proteome</keyword>
<dbReference type="HOGENOM" id="CLU_2097646_0_0_1"/>